<dbReference type="Pfam" id="PF01584">
    <property type="entry name" value="CheW"/>
    <property type="match status" value="1"/>
</dbReference>
<evidence type="ECO:0000313" key="3">
    <source>
        <dbReference type="Proteomes" id="UP000315995"/>
    </source>
</evidence>
<dbReference type="GO" id="GO:0007165">
    <property type="term" value="P:signal transduction"/>
    <property type="evidence" value="ECO:0007669"/>
    <property type="project" value="InterPro"/>
</dbReference>
<evidence type="ECO:0000259" key="1">
    <source>
        <dbReference type="PROSITE" id="PS50851"/>
    </source>
</evidence>
<dbReference type="GO" id="GO:0006935">
    <property type="term" value="P:chemotaxis"/>
    <property type="evidence" value="ECO:0007669"/>
    <property type="project" value="InterPro"/>
</dbReference>
<gene>
    <name evidence="2" type="ORF">FIV42_23370</name>
</gene>
<keyword evidence="3" id="KW-1185">Reference proteome</keyword>
<evidence type="ECO:0000313" key="2">
    <source>
        <dbReference type="EMBL" id="QDG53576.1"/>
    </source>
</evidence>
<dbReference type="PANTHER" id="PTHR22617">
    <property type="entry name" value="CHEMOTAXIS SENSOR HISTIDINE KINASE-RELATED"/>
    <property type="match status" value="1"/>
</dbReference>
<organism evidence="2 3">
    <name type="scientific">Persicimonas caeni</name>
    <dbReference type="NCBI Taxonomy" id="2292766"/>
    <lineage>
        <taxon>Bacteria</taxon>
        <taxon>Deltaproteobacteria</taxon>
        <taxon>Bradymonadales</taxon>
        <taxon>Bradymonadaceae</taxon>
        <taxon>Persicimonas</taxon>
    </lineage>
</organism>
<reference evidence="2 3" key="1">
    <citation type="submission" date="2019-06" db="EMBL/GenBank/DDBJ databases">
        <title>Persicimonas caeni gen. nov., sp. nov., a predatory bacterium isolated from solar saltern.</title>
        <authorList>
            <person name="Wang S."/>
        </authorList>
    </citation>
    <scope>NUCLEOTIDE SEQUENCE [LARGE SCALE GENOMIC DNA]</scope>
    <source>
        <strain evidence="2 3">YN101</strain>
    </source>
</reference>
<accession>A0A5B8YD19</accession>
<proteinExistence type="predicted"/>
<name>A0A4Y6PZ25_PERCE</name>
<dbReference type="InterPro" id="IPR002545">
    <property type="entry name" value="CheW-lke_dom"/>
</dbReference>
<protein>
    <recommendedName>
        <fullName evidence="1">CheW-like domain-containing protein</fullName>
    </recommendedName>
</protein>
<dbReference type="Proteomes" id="UP000315995">
    <property type="component" value="Chromosome"/>
</dbReference>
<dbReference type="SMART" id="SM00260">
    <property type="entry name" value="CheW"/>
    <property type="match status" value="1"/>
</dbReference>
<dbReference type="PROSITE" id="PS50851">
    <property type="entry name" value="CHEW"/>
    <property type="match status" value="1"/>
</dbReference>
<dbReference type="EMBL" id="CP041186">
    <property type="protein sequence ID" value="QDG53576.1"/>
    <property type="molecule type" value="Genomic_DNA"/>
</dbReference>
<dbReference type="InterPro" id="IPR039315">
    <property type="entry name" value="CheW"/>
</dbReference>
<accession>A0A4Y6PZ25</accession>
<dbReference type="PANTHER" id="PTHR22617:SF23">
    <property type="entry name" value="CHEMOTAXIS PROTEIN CHEW"/>
    <property type="match status" value="1"/>
</dbReference>
<dbReference type="Gene3D" id="2.40.50.180">
    <property type="entry name" value="CheA-289, Domain 4"/>
    <property type="match status" value="1"/>
</dbReference>
<dbReference type="GO" id="GO:0005829">
    <property type="term" value="C:cytosol"/>
    <property type="evidence" value="ECO:0007669"/>
    <property type="project" value="TreeGrafter"/>
</dbReference>
<sequence>MRMTVDAYTPSTLDEPTVECATAERFLGFVIEGQEYAVNILHVCEISFWLKDRHSVSLPESVIGSLEADGVEVPVVDLRKPLRGDAPMSERGSTCMVVVVKVGNQGGVEASARTVGIAVDAITSTYRIRPEGLQPTVIDEVNTTSWLRGHARVQDRSVLLLDLETLLSQTDTSRLTGHVAAAE</sequence>
<dbReference type="Gene3D" id="2.30.30.40">
    <property type="entry name" value="SH3 Domains"/>
    <property type="match status" value="1"/>
</dbReference>
<dbReference type="AlphaFoldDB" id="A0A4Y6PZ25"/>
<feature type="domain" description="CheW-like" evidence="1">
    <location>
        <begin position="23"/>
        <end position="172"/>
    </location>
</feature>
<dbReference type="InterPro" id="IPR036061">
    <property type="entry name" value="CheW-like_dom_sf"/>
</dbReference>
<dbReference type="SUPFAM" id="SSF50341">
    <property type="entry name" value="CheW-like"/>
    <property type="match status" value="1"/>
</dbReference>